<dbReference type="EMBL" id="JACRTK010000001">
    <property type="protein sequence ID" value="MBC8590269.1"/>
    <property type="molecule type" value="Genomic_DNA"/>
</dbReference>
<feature type="transmembrane region" description="Helical" evidence="7">
    <location>
        <begin position="25"/>
        <end position="47"/>
    </location>
</feature>
<keyword evidence="6 7" id="KW-0472">Membrane</keyword>
<dbReference type="AlphaFoldDB" id="A0A926F1K5"/>
<evidence type="ECO:0000256" key="5">
    <source>
        <dbReference type="ARBA" id="ARBA00022989"/>
    </source>
</evidence>
<dbReference type="InterPro" id="IPR027470">
    <property type="entry name" value="Cation_efflux_CTD"/>
</dbReference>
<comment type="similarity">
    <text evidence="2">Belongs to the cation diffusion facilitator (CDF) transporter (TC 2.A.4) family.</text>
</comment>
<dbReference type="PANTHER" id="PTHR43840:SF15">
    <property type="entry name" value="MITOCHONDRIAL METAL TRANSPORTER 1-RELATED"/>
    <property type="match status" value="1"/>
</dbReference>
<dbReference type="Pfam" id="PF01545">
    <property type="entry name" value="Cation_efflux"/>
    <property type="match status" value="1"/>
</dbReference>
<dbReference type="FunFam" id="1.20.1510.10:FF:000006">
    <property type="entry name" value="Divalent cation efflux transporter"/>
    <property type="match status" value="1"/>
</dbReference>
<keyword evidence="4 7" id="KW-0812">Transmembrane</keyword>
<feature type="transmembrane region" description="Helical" evidence="7">
    <location>
        <begin position="127"/>
        <end position="151"/>
    </location>
</feature>
<dbReference type="InterPro" id="IPR050291">
    <property type="entry name" value="CDF_Transporter"/>
</dbReference>
<evidence type="ECO:0000256" key="4">
    <source>
        <dbReference type="ARBA" id="ARBA00022692"/>
    </source>
</evidence>
<comment type="subcellular location">
    <subcellularLocation>
        <location evidence="1">Membrane</location>
        <topology evidence="1">Multi-pass membrane protein</topology>
    </subcellularLocation>
</comment>
<accession>A0A926F1K5</accession>
<name>A0A926F1K5_9FIRM</name>
<dbReference type="Gene3D" id="3.30.70.1350">
    <property type="entry name" value="Cation efflux protein, cytoplasmic domain"/>
    <property type="match status" value="1"/>
</dbReference>
<keyword evidence="3" id="KW-0813">Transport</keyword>
<dbReference type="InterPro" id="IPR002524">
    <property type="entry name" value="Cation_efflux"/>
</dbReference>
<dbReference type="Gene3D" id="1.20.1510.10">
    <property type="entry name" value="Cation efflux protein transmembrane domain"/>
    <property type="match status" value="1"/>
</dbReference>
<dbReference type="PANTHER" id="PTHR43840">
    <property type="entry name" value="MITOCHONDRIAL METAL TRANSPORTER 1-RELATED"/>
    <property type="match status" value="1"/>
</dbReference>
<feature type="domain" description="Cation efflux protein cytoplasmic" evidence="9">
    <location>
        <begin position="227"/>
        <end position="303"/>
    </location>
</feature>
<evidence type="ECO:0000256" key="2">
    <source>
        <dbReference type="ARBA" id="ARBA00008114"/>
    </source>
</evidence>
<evidence type="ECO:0000313" key="10">
    <source>
        <dbReference type="EMBL" id="MBC8590269.1"/>
    </source>
</evidence>
<dbReference type="SUPFAM" id="SSF160240">
    <property type="entry name" value="Cation efflux protein cytoplasmic domain-like"/>
    <property type="match status" value="1"/>
</dbReference>
<keyword evidence="11" id="KW-1185">Reference proteome</keyword>
<dbReference type="GO" id="GO:0008324">
    <property type="term" value="F:monoatomic cation transmembrane transporter activity"/>
    <property type="evidence" value="ECO:0007669"/>
    <property type="project" value="InterPro"/>
</dbReference>
<feature type="domain" description="Cation efflux protein transmembrane" evidence="8">
    <location>
        <begin position="31"/>
        <end position="223"/>
    </location>
</feature>
<evidence type="ECO:0000256" key="1">
    <source>
        <dbReference type="ARBA" id="ARBA00004141"/>
    </source>
</evidence>
<dbReference type="InterPro" id="IPR058533">
    <property type="entry name" value="Cation_efflux_TM"/>
</dbReference>
<dbReference type="InterPro" id="IPR036837">
    <property type="entry name" value="Cation_efflux_CTD_sf"/>
</dbReference>
<evidence type="ECO:0000256" key="3">
    <source>
        <dbReference type="ARBA" id="ARBA00022448"/>
    </source>
</evidence>
<reference evidence="10 11" key="1">
    <citation type="submission" date="2020-08" db="EMBL/GenBank/DDBJ databases">
        <title>Genome public.</title>
        <authorList>
            <person name="Liu C."/>
            <person name="Sun Q."/>
        </authorList>
    </citation>
    <scope>NUCLEOTIDE SEQUENCE [LARGE SCALE GENOMIC DNA]</scope>
    <source>
        <strain evidence="10 11">NSJ-26</strain>
    </source>
</reference>
<evidence type="ECO:0000259" key="8">
    <source>
        <dbReference type="Pfam" id="PF01545"/>
    </source>
</evidence>
<organism evidence="10 11">
    <name type="scientific">Wansuia hejianensis</name>
    <dbReference type="NCBI Taxonomy" id="2763667"/>
    <lineage>
        <taxon>Bacteria</taxon>
        <taxon>Bacillati</taxon>
        <taxon>Bacillota</taxon>
        <taxon>Clostridia</taxon>
        <taxon>Lachnospirales</taxon>
        <taxon>Lachnospiraceae</taxon>
        <taxon>Wansuia</taxon>
    </lineage>
</organism>
<dbReference type="InterPro" id="IPR027469">
    <property type="entry name" value="Cation_efflux_TMD_sf"/>
</dbReference>
<evidence type="ECO:0000256" key="7">
    <source>
        <dbReference type="SAM" id="Phobius"/>
    </source>
</evidence>
<dbReference type="Proteomes" id="UP000601522">
    <property type="component" value="Unassembled WGS sequence"/>
</dbReference>
<dbReference type="NCBIfam" id="TIGR01297">
    <property type="entry name" value="CDF"/>
    <property type="match status" value="1"/>
</dbReference>
<keyword evidence="5 7" id="KW-1133">Transmembrane helix</keyword>
<evidence type="ECO:0000259" key="9">
    <source>
        <dbReference type="Pfam" id="PF16916"/>
    </source>
</evidence>
<evidence type="ECO:0000256" key="6">
    <source>
        <dbReference type="ARBA" id="ARBA00023136"/>
    </source>
</evidence>
<dbReference type="RefSeq" id="WP_249323088.1">
    <property type="nucleotide sequence ID" value="NZ_JACRTK010000001.1"/>
</dbReference>
<dbReference type="GO" id="GO:0016020">
    <property type="term" value="C:membrane"/>
    <property type="evidence" value="ECO:0007669"/>
    <property type="project" value="UniProtKB-SubCell"/>
</dbReference>
<evidence type="ECO:0000313" key="11">
    <source>
        <dbReference type="Proteomes" id="UP000601522"/>
    </source>
</evidence>
<comment type="caution">
    <text evidence="10">The sequence shown here is derived from an EMBL/GenBank/DDBJ whole genome shotgun (WGS) entry which is preliminary data.</text>
</comment>
<gene>
    <name evidence="10" type="ORF">H8689_03820</name>
</gene>
<proteinExistence type="inferred from homology"/>
<feature type="transmembrane region" description="Helical" evidence="7">
    <location>
        <begin position="97"/>
        <end position="115"/>
    </location>
</feature>
<dbReference type="SUPFAM" id="SSF161111">
    <property type="entry name" value="Cation efflux protein transmembrane domain-like"/>
    <property type="match status" value="1"/>
</dbReference>
<feature type="transmembrane region" description="Helical" evidence="7">
    <location>
        <begin position="197"/>
        <end position="215"/>
    </location>
</feature>
<dbReference type="Pfam" id="PF16916">
    <property type="entry name" value="ZT_dimer"/>
    <property type="match status" value="1"/>
</dbReference>
<protein>
    <submittedName>
        <fullName evidence="10">Cation transporter</fullName>
    </submittedName>
</protein>
<sequence length="388" mass="43520">MTEYLLNIATKGNKDYGDEEVRGRVGYISGIVGLVINLILSISKLIIGLAISSIAVMADAFNNLSDAASSIMTIVGFKLSNSPPDEKHPYGHGRVEYITAFIISFMVIMVGFQFIKSSLDRIINPKAVIFQWIPFTFLILSMISKVWLSIFNRKLSEKIDSSALKAVSIDSLWDVVTTFIVASSLLSSFVTDYPIDGYIGIFVSALILYSGFSLIKENISQLIGEAPEEDLVNCITEGVLSYDYVLGVHDLIVHNYGPKKIIATIDVEVPYDIDIVTIHNIVDKAEDEIGEKYNLYLVIHIDPIKKISKDMAKNINSIKDELRKDNVIKCIKDFKFMVEDSEKYINCDLILDYEKLDKDFSKSKFKEELIARIKSIDSSIGYNITIDI</sequence>